<feature type="compositionally biased region" description="Pro residues" evidence="1">
    <location>
        <begin position="22"/>
        <end position="31"/>
    </location>
</feature>
<evidence type="ECO:0000313" key="2">
    <source>
        <dbReference type="EMBL" id="AKH47174.1"/>
    </source>
</evidence>
<name>A0A0F7L3N1_9VIRU</name>
<protein>
    <submittedName>
        <fullName evidence="2">Uncharacterized protein</fullName>
    </submittedName>
</protein>
<feature type="compositionally biased region" description="Low complexity" evidence="1">
    <location>
        <begin position="32"/>
        <end position="46"/>
    </location>
</feature>
<accession>A0A0F7L3N1</accession>
<feature type="region of interest" description="Disordered" evidence="1">
    <location>
        <begin position="1"/>
        <end position="64"/>
    </location>
</feature>
<reference evidence="2" key="2">
    <citation type="submission" date="2015-03" db="EMBL/GenBank/DDBJ databases">
        <authorList>
            <person name="Chow C.-E.T."/>
            <person name="Winget D.M."/>
            <person name="White R.A.III."/>
            <person name="Hallam S.J."/>
            <person name="Suttle C.A."/>
        </authorList>
    </citation>
    <scope>NUCLEOTIDE SEQUENCE</scope>
    <source>
        <strain evidence="2">Anoxic2_5</strain>
    </source>
</reference>
<dbReference type="EMBL" id="KR029589">
    <property type="protein sequence ID" value="AKH47174.1"/>
    <property type="molecule type" value="Genomic_DNA"/>
</dbReference>
<feature type="compositionally biased region" description="Pro residues" evidence="1">
    <location>
        <begin position="47"/>
        <end position="58"/>
    </location>
</feature>
<reference evidence="2" key="1">
    <citation type="journal article" date="2015" name="Front. Microbiol.">
        <title>Combining genomic sequencing methods to explore viral diversity and reveal potential virus-host interactions.</title>
        <authorList>
            <person name="Chow C.E."/>
            <person name="Winget D.M."/>
            <person name="White R.A.III."/>
            <person name="Hallam S.J."/>
            <person name="Suttle C.A."/>
        </authorList>
    </citation>
    <scope>NUCLEOTIDE SEQUENCE</scope>
    <source>
        <strain evidence="2">Anoxic2_5</strain>
    </source>
</reference>
<evidence type="ECO:0000256" key="1">
    <source>
        <dbReference type="SAM" id="MobiDB-lite"/>
    </source>
</evidence>
<sequence length="64" mass="7086">MAVMLGWSPRTTRTCPRNTAPEEPPSPPPRLPLSLPSQRPSAAASPRLPPLPWKPPRSPESWPR</sequence>
<proteinExistence type="predicted"/>
<organism evidence="2">
    <name type="scientific">uncultured marine virus</name>
    <dbReference type="NCBI Taxonomy" id="186617"/>
    <lineage>
        <taxon>Viruses</taxon>
        <taxon>environmental samples</taxon>
    </lineage>
</organism>